<protein>
    <recommendedName>
        <fullName evidence="3">Sulfur carrier protein FdhD</fullName>
    </recommendedName>
</protein>
<evidence type="ECO:0000313" key="4">
    <source>
        <dbReference type="EMBL" id="OQP53383.1"/>
    </source>
</evidence>
<comment type="subcellular location">
    <subcellularLocation>
        <location evidence="3">Cytoplasm</location>
    </subcellularLocation>
</comment>
<dbReference type="AlphaFoldDB" id="A0A1V9F4T1"/>
<reference evidence="5" key="1">
    <citation type="submission" date="2016-04" db="EMBL/GenBank/DDBJ databases">
        <authorList>
            <person name="Chen L."/>
            <person name="Zhuang W."/>
            <person name="Wang G."/>
        </authorList>
    </citation>
    <scope>NUCLEOTIDE SEQUENCE [LARGE SCALE GENOMIC DNA]</scope>
    <source>
        <strain evidence="5">17621</strain>
    </source>
</reference>
<proteinExistence type="inferred from homology"/>
<comment type="similarity">
    <text evidence="3">Belongs to the FdhD family.</text>
</comment>
<dbReference type="STRING" id="354355.SAMN05660816_04536"/>
<dbReference type="Pfam" id="PF02634">
    <property type="entry name" value="FdhD-NarQ"/>
    <property type="match status" value="1"/>
</dbReference>
<evidence type="ECO:0000256" key="3">
    <source>
        <dbReference type="HAMAP-Rule" id="MF_00187"/>
    </source>
</evidence>
<dbReference type="Gene3D" id="3.10.20.10">
    <property type="match status" value="1"/>
</dbReference>
<dbReference type="PANTHER" id="PTHR30592">
    <property type="entry name" value="FORMATE DEHYDROGENASE"/>
    <property type="match status" value="1"/>
</dbReference>
<dbReference type="HAMAP" id="MF_00187">
    <property type="entry name" value="FdhD"/>
    <property type="match status" value="1"/>
</dbReference>
<dbReference type="GO" id="GO:0016783">
    <property type="term" value="F:sulfurtransferase activity"/>
    <property type="evidence" value="ECO:0007669"/>
    <property type="project" value="InterPro"/>
</dbReference>
<dbReference type="InterPro" id="IPR003786">
    <property type="entry name" value="FdhD"/>
</dbReference>
<organism evidence="4 5">
    <name type="scientific">Niastella yeongjuensis</name>
    <dbReference type="NCBI Taxonomy" id="354355"/>
    <lineage>
        <taxon>Bacteria</taxon>
        <taxon>Pseudomonadati</taxon>
        <taxon>Bacteroidota</taxon>
        <taxon>Chitinophagia</taxon>
        <taxon>Chitinophagales</taxon>
        <taxon>Chitinophagaceae</taxon>
        <taxon>Niastella</taxon>
    </lineage>
</organism>
<dbReference type="GO" id="GO:0097163">
    <property type="term" value="F:sulfur carrier activity"/>
    <property type="evidence" value="ECO:0007669"/>
    <property type="project" value="UniProtKB-UniRule"/>
</dbReference>
<evidence type="ECO:0000256" key="2">
    <source>
        <dbReference type="ARBA" id="ARBA00023150"/>
    </source>
</evidence>
<evidence type="ECO:0000313" key="5">
    <source>
        <dbReference type="Proteomes" id="UP000192610"/>
    </source>
</evidence>
<keyword evidence="5" id="KW-1185">Reference proteome</keyword>
<dbReference type="GO" id="GO:0005737">
    <property type="term" value="C:cytoplasm"/>
    <property type="evidence" value="ECO:0007669"/>
    <property type="project" value="UniProtKB-SubCell"/>
</dbReference>
<feature type="active site" description="Cysteine persulfide intermediate" evidence="3">
    <location>
        <position position="113"/>
    </location>
</feature>
<keyword evidence="1 3" id="KW-0963">Cytoplasm</keyword>
<accession>A0A1V9F4T1</accession>
<dbReference type="SUPFAM" id="SSF53927">
    <property type="entry name" value="Cytidine deaminase-like"/>
    <property type="match status" value="1"/>
</dbReference>
<dbReference type="RefSeq" id="WP_081197731.1">
    <property type="nucleotide sequence ID" value="NZ_FOCZ01000008.1"/>
</dbReference>
<dbReference type="NCBIfam" id="TIGR00129">
    <property type="entry name" value="fdhD_narQ"/>
    <property type="match status" value="1"/>
</dbReference>
<dbReference type="InterPro" id="IPR016193">
    <property type="entry name" value="Cytidine_deaminase-like"/>
</dbReference>
<name>A0A1V9F4T1_9BACT</name>
<feature type="binding site" evidence="3">
    <location>
        <begin position="255"/>
        <end position="260"/>
    </location>
    <ligand>
        <name>Mo-bis(molybdopterin guanine dinucleotide)</name>
        <dbReference type="ChEBI" id="CHEBI:60539"/>
    </ligand>
</feature>
<dbReference type="EMBL" id="LVXG01000006">
    <property type="protein sequence ID" value="OQP53383.1"/>
    <property type="molecule type" value="Genomic_DNA"/>
</dbReference>
<dbReference type="Proteomes" id="UP000192610">
    <property type="component" value="Unassembled WGS sequence"/>
</dbReference>
<dbReference type="PIRSF" id="PIRSF015626">
    <property type="entry name" value="FdhD"/>
    <property type="match status" value="1"/>
</dbReference>
<dbReference type="PANTHER" id="PTHR30592:SF1">
    <property type="entry name" value="SULFUR CARRIER PROTEIN FDHD"/>
    <property type="match status" value="1"/>
</dbReference>
<dbReference type="Gene3D" id="3.40.140.10">
    <property type="entry name" value="Cytidine Deaminase, domain 2"/>
    <property type="match status" value="1"/>
</dbReference>
<comment type="function">
    <text evidence="3">Required for formate dehydrogenase (FDH) activity. Acts as a sulfur carrier protein that transfers sulfur from IscS to the molybdenum cofactor prior to its insertion into FDH.</text>
</comment>
<sequence>MQPSVAHIKIKKINAGEQTEVEDELAVEEPLEIQLGWHQSTGYAQKNISVTMRTPGNDAELAAGFLFTEGIVQHIDQIQHILPQQNSVLVTLKPGEVPQLQQAERNFFTTSSCGVCGKTGIDAIKTAPVFTQPRPELVVPASLFYGLQHTLQQKQVVFETTGGLHAAGLFNVNGDCVLLREDVGRHNAVDKVIGAAMQPGLLPLHQYILLLSGRAGFELIQKAVMAGIPVIAAVGAPSSMAVQMAIEHDVTLIGFLRTDRFNVYSGGERINLDPQKIVIKAEPR</sequence>
<keyword evidence="2 3" id="KW-0501">Molybdenum cofactor biosynthesis</keyword>
<gene>
    <name evidence="3" type="primary">fdhD</name>
    <name evidence="4" type="ORF">A4H97_23325</name>
</gene>
<dbReference type="GO" id="GO:0006777">
    <property type="term" value="P:Mo-molybdopterin cofactor biosynthetic process"/>
    <property type="evidence" value="ECO:0007669"/>
    <property type="project" value="UniProtKB-UniRule"/>
</dbReference>
<dbReference type="NCBIfam" id="NF001943">
    <property type="entry name" value="PRK00724.1-2"/>
    <property type="match status" value="1"/>
</dbReference>
<comment type="caution">
    <text evidence="4">The sequence shown here is derived from an EMBL/GenBank/DDBJ whole genome shotgun (WGS) entry which is preliminary data.</text>
</comment>
<dbReference type="OrthoDB" id="9782042at2"/>
<evidence type="ECO:0000256" key="1">
    <source>
        <dbReference type="ARBA" id="ARBA00022490"/>
    </source>
</evidence>